<evidence type="ECO:0000256" key="12">
    <source>
        <dbReference type="SAM" id="Coils"/>
    </source>
</evidence>
<dbReference type="InterPro" id="IPR001356">
    <property type="entry name" value="HD"/>
</dbReference>
<keyword evidence="16" id="KW-1185">Reference proteome</keyword>
<evidence type="ECO:0000313" key="15">
    <source>
        <dbReference type="EMBL" id="CAL0318027.1"/>
    </source>
</evidence>
<comment type="function">
    <text evidence="11">Transcription factor.</text>
</comment>
<comment type="similarity">
    <text evidence="7 11">Belongs to the HD-ZIP homeobox family. Class I subfamily.</text>
</comment>
<evidence type="ECO:0000256" key="3">
    <source>
        <dbReference type="ARBA" id="ARBA00023125"/>
    </source>
</evidence>
<dbReference type="PROSITE" id="PS50071">
    <property type="entry name" value="HOMEOBOX_2"/>
    <property type="match status" value="1"/>
</dbReference>
<dbReference type="SMART" id="SM00389">
    <property type="entry name" value="HOX"/>
    <property type="match status" value="1"/>
</dbReference>
<dbReference type="InterPro" id="IPR009057">
    <property type="entry name" value="Homeodomain-like_sf"/>
</dbReference>
<feature type="compositionally biased region" description="Basic residues" evidence="13">
    <location>
        <begin position="29"/>
        <end position="38"/>
    </location>
</feature>
<dbReference type="InterPro" id="IPR017970">
    <property type="entry name" value="Homeobox_CS"/>
</dbReference>
<dbReference type="Proteomes" id="UP001497480">
    <property type="component" value="Unassembled WGS sequence"/>
</dbReference>
<accession>A0AAV1XAS8</accession>
<organism evidence="15 16">
    <name type="scientific">Lupinus luteus</name>
    <name type="common">European yellow lupine</name>
    <dbReference type="NCBI Taxonomy" id="3873"/>
    <lineage>
        <taxon>Eukaryota</taxon>
        <taxon>Viridiplantae</taxon>
        <taxon>Streptophyta</taxon>
        <taxon>Embryophyta</taxon>
        <taxon>Tracheophyta</taxon>
        <taxon>Spermatophyta</taxon>
        <taxon>Magnoliopsida</taxon>
        <taxon>eudicotyledons</taxon>
        <taxon>Gunneridae</taxon>
        <taxon>Pentapetalae</taxon>
        <taxon>rosids</taxon>
        <taxon>fabids</taxon>
        <taxon>Fabales</taxon>
        <taxon>Fabaceae</taxon>
        <taxon>Papilionoideae</taxon>
        <taxon>50 kb inversion clade</taxon>
        <taxon>genistoids sensu lato</taxon>
        <taxon>core genistoids</taxon>
        <taxon>Genisteae</taxon>
        <taxon>Lupinus</taxon>
    </lineage>
</organism>
<evidence type="ECO:0000256" key="6">
    <source>
        <dbReference type="ARBA" id="ARBA00023242"/>
    </source>
</evidence>
<evidence type="ECO:0000256" key="9">
    <source>
        <dbReference type="PROSITE-ProRule" id="PRU00108"/>
    </source>
</evidence>
<feature type="coiled-coil region" evidence="12">
    <location>
        <begin position="83"/>
        <end position="131"/>
    </location>
</feature>
<dbReference type="PRINTS" id="PR00031">
    <property type="entry name" value="HTHREPRESSR"/>
</dbReference>
<evidence type="ECO:0000256" key="5">
    <source>
        <dbReference type="ARBA" id="ARBA00023163"/>
    </source>
</evidence>
<dbReference type="InterPro" id="IPR045224">
    <property type="entry name" value="HDZip_class_I_plant"/>
</dbReference>
<evidence type="ECO:0000256" key="11">
    <source>
        <dbReference type="RuleBase" id="RU369038"/>
    </source>
</evidence>
<dbReference type="PROSITE" id="PS00027">
    <property type="entry name" value="HOMEOBOX_1"/>
    <property type="match status" value="1"/>
</dbReference>
<dbReference type="Pfam" id="PF02183">
    <property type="entry name" value="HALZ"/>
    <property type="match status" value="1"/>
</dbReference>
<dbReference type="GO" id="GO:0045893">
    <property type="term" value="P:positive regulation of DNA-templated transcription"/>
    <property type="evidence" value="ECO:0007669"/>
    <property type="project" value="TreeGrafter"/>
</dbReference>
<comment type="caution">
    <text evidence="15">The sequence shown here is derived from an EMBL/GenBank/DDBJ whole genome shotgun (WGS) entry which is preliminary data.</text>
</comment>
<dbReference type="PANTHER" id="PTHR24326">
    <property type="entry name" value="HOMEOBOX-LEUCINE ZIPPER PROTEIN"/>
    <property type="match status" value="1"/>
</dbReference>
<comment type="subcellular location">
    <subcellularLocation>
        <location evidence="1 9 10">Nucleus</location>
    </subcellularLocation>
</comment>
<keyword evidence="4 9" id="KW-0371">Homeobox</keyword>
<dbReference type="FunFam" id="1.10.10.60:FF:000293">
    <property type="entry name" value="Homeobox-leucine zipper protein ATHB-7"/>
    <property type="match status" value="1"/>
</dbReference>
<evidence type="ECO:0000259" key="14">
    <source>
        <dbReference type="PROSITE" id="PS50071"/>
    </source>
</evidence>
<feature type="domain" description="Homeobox" evidence="14">
    <location>
        <begin position="31"/>
        <end position="91"/>
    </location>
</feature>
<dbReference type="InterPro" id="IPR000047">
    <property type="entry name" value="HTH_motif"/>
</dbReference>
<dbReference type="Pfam" id="PF00046">
    <property type="entry name" value="Homeodomain"/>
    <property type="match status" value="1"/>
</dbReference>
<gene>
    <name evidence="15" type="ORF">LLUT_LOCUS19087</name>
</gene>
<feature type="region of interest" description="Disordered" evidence="13">
    <location>
        <begin position="18"/>
        <end position="41"/>
    </location>
</feature>
<sequence>MLNHMEYTYSAEAASDAENYSSITPPSAMRKKKNKNTRRFSDEQIRSLESMFETESKLEPGKKLKLARELGLQPRQIAIWFQNRRARWKSKQLERDCNILRNNHNNLASKFEALKKERQALLVQLQKLNDIIQKPQEEAQSSTSTQVEAANIINSKSENGDTIKCEAEVKPRESMERSELVVGVLSDDDTSIKVEYFGMDDEPGFVNFVEHVEGSLTSPEEWSTFESDNLLAQSTSDFQWWDFWS</sequence>
<proteinExistence type="inferred from homology"/>
<name>A0AAV1XAS8_LUPLU</name>
<keyword evidence="2 11" id="KW-0805">Transcription regulation</keyword>
<evidence type="ECO:0000256" key="2">
    <source>
        <dbReference type="ARBA" id="ARBA00023015"/>
    </source>
</evidence>
<dbReference type="AlphaFoldDB" id="A0AAV1XAS8"/>
<feature type="DNA-binding region" description="Homeobox" evidence="9">
    <location>
        <begin position="33"/>
        <end position="92"/>
    </location>
</feature>
<dbReference type="PANTHER" id="PTHR24326:SF604">
    <property type="entry name" value="HOMEOBOX-LEUCINE ZIPPER PROTEIN ATHB-7"/>
    <property type="match status" value="1"/>
</dbReference>
<evidence type="ECO:0000256" key="13">
    <source>
        <dbReference type="SAM" id="MobiDB-lite"/>
    </source>
</evidence>
<dbReference type="GO" id="GO:0005634">
    <property type="term" value="C:nucleus"/>
    <property type="evidence" value="ECO:0007669"/>
    <property type="project" value="UniProtKB-SubCell"/>
</dbReference>
<evidence type="ECO:0000256" key="10">
    <source>
        <dbReference type="RuleBase" id="RU000682"/>
    </source>
</evidence>
<keyword evidence="6 9" id="KW-0539">Nucleus</keyword>
<evidence type="ECO:0000256" key="4">
    <source>
        <dbReference type="ARBA" id="ARBA00023155"/>
    </source>
</evidence>
<dbReference type="EMBL" id="CAXHTB010000013">
    <property type="protein sequence ID" value="CAL0318027.1"/>
    <property type="molecule type" value="Genomic_DNA"/>
</dbReference>
<dbReference type="Gene3D" id="1.10.10.60">
    <property type="entry name" value="Homeodomain-like"/>
    <property type="match status" value="1"/>
</dbReference>
<dbReference type="SUPFAM" id="SSF46689">
    <property type="entry name" value="Homeodomain-like"/>
    <property type="match status" value="1"/>
</dbReference>
<reference evidence="15 16" key="1">
    <citation type="submission" date="2024-03" db="EMBL/GenBank/DDBJ databases">
        <authorList>
            <person name="Martinez-Hernandez J."/>
        </authorList>
    </citation>
    <scope>NUCLEOTIDE SEQUENCE [LARGE SCALE GENOMIC DNA]</scope>
</reference>
<keyword evidence="12" id="KW-0175">Coiled coil</keyword>
<dbReference type="GO" id="GO:0009737">
    <property type="term" value="P:response to abscisic acid"/>
    <property type="evidence" value="ECO:0007669"/>
    <property type="project" value="UniProtKB-ARBA"/>
</dbReference>
<dbReference type="InterPro" id="IPR003106">
    <property type="entry name" value="Leu_zip_homeo"/>
</dbReference>
<dbReference type="GO" id="GO:0000981">
    <property type="term" value="F:DNA-binding transcription factor activity, RNA polymerase II-specific"/>
    <property type="evidence" value="ECO:0007669"/>
    <property type="project" value="UniProtKB-UniRule"/>
</dbReference>
<protein>
    <recommendedName>
        <fullName evidence="11">Homeobox-leucine zipper protein</fullName>
    </recommendedName>
    <alternativeName>
        <fullName evidence="11">HD-ZIP protein</fullName>
    </alternativeName>
    <alternativeName>
        <fullName evidence="11">Homeodomain transcription factor</fullName>
    </alternativeName>
</protein>
<dbReference type="GO" id="GO:0009414">
    <property type="term" value="P:response to water deprivation"/>
    <property type="evidence" value="ECO:0007669"/>
    <property type="project" value="UniProtKB-ARBA"/>
</dbReference>
<evidence type="ECO:0000313" key="16">
    <source>
        <dbReference type="Proteomes" id="UP001497480"/>
    </source>
</evidence>
<comment type="function">
    <text evidence="8">Probable transcription activator that may act as growth regulators in response to water deficit.</text>
</comment>
<evidence type="ECO:0000256" key="8">
    <source>
        <dbReference type="ARBA" id="ARBA00058361"/>
    </source>
</evidence>
<dbReference type="GO" id="GO:0000976">
    <property type="term" value="F:transcription cis-regulatory region binding"/>
    <property type="evidence" value="ECO:0007669"/>
    <property type="project" value="UniProtKB-ARBA"/>
</dbReference>
<dbReference type="CDD" id="cd00086">
    <property type="entry name" value="homeodomain"/>
    <property type="match status" value="1"/>
</dbReference>
<keyword evidence="3 9" id="KW-0238">DNA-binding</keyword>
<evidence type="ECO:0000256" key="7">
    <source>
        <dbReference type="ARBA" id="ARBA00025748"/>
    </source>
</evidence>
<keyword evidence="5 11" id="KW-0804">Transcription</keyword>
<evidence type="ECO:0000256" key="1">
    <source>
        <dbReference type="ARBA" id="ARBA00004123"/>
    </source>
</evidence>